<evidence type="ECO:0000313" key="5">
    <source>
        <dbReference type="Proteomes" id="UP000790347"/>
    </source>
</evidence>
<feature type="region of interest" description="Disordered" evidence="1">
    <location>
        <begin position="385"/>
        <end position="435"/>
    </location>
</feature>
<gene>
    <name evidence="4" type="primary">GAB1</name>
    <name evidence="4" type="ORF">DERF_002627</name>
    <name evidence="3" type="ORF">HUG17_10571</name>
</gene>
<reference evidence="4" key="1">
    <citation type="submission" date="2013-05" db="EMBL/GenBank/DDBJ databases">
        <authorList>
            <person name="Yim A.K.Y."/>
            <person name="Chan T.F."/>
            <person name="Ji K.M."/>
            <person name="Liu X.Y."/>
            <person name="Zhou J.W."/>
            <person name="Li R.Q."/>
            <person name="Yang K.Y."/>
            <person name="Li J."/>
            <person name="Li M."/>
            <person name="Law P.T.W."/>
            <person name="Wu Y.L."/>
            <person name="Cai Z.L."/>
            <person name="Qin H."/>
            <person name="Bao Y."/>
            <person name="Leung R.K.K."/>
            <person name="Ng P.K.S."/>
            <person name="Zou J."/>
            <person name="Zhong X.J."/>
            <person name="Ran P.X."/>
            <person name="Zhong N.S."/>
            <person name="Liu Z.G."/>
            <person name="Tsui S.K.W."/>
        </authorList>
    </citation>
    <scope>NUCLEOTIDE SEQUENCE</scope>
    <source>
        <strain evidence="4">Derf</strain>
        <tissue evidence="4">Whole organism</tissue>
    </source>
</reference>
<comment type="caution">
    <text evidence="4">The sequence shown here is derived from an EMBL/GenBank/DDBJ whole genome shotgun (WGS) entry which is preliminary data.</text>
</comment>
<feature type="domain" description="PH" evidence="2">
    <location>
        <begin position="8"/>
        <end position="119"/>
    </location>
</feature>
<feature type="region of interest" description="Disordered" evidence="1">
    <location>
        <begin position="315"/>
        <end position="358"/>
    </location>
</feature>
<feature type="compositionally biased region" description="Low complexity" evidence="1">
    <location>
        <begin position="330"/>
        <end position="348"/>
    </location>
</feature>
<dbReference type="InterPro" id="IPR046355">
    <property type="entry name" value="Gab1-4-like"/>
</dbReference>
<keyword evidence="5" id="KW-1185">Reference proteome</keyword>
<dbReference type="PANTHER" id="PTHR45960:SF2">
    <property type="entry name" value="PROTEIN DAUGHTER OF SEVENLESS"/>
    <property type="match status" value="1"/>
</dbReference>
<dbReference type="InterPro" id="IPR011993">
    <property type="entry name" value="PH-like_dom_sf"/>
</dbReference>
<feature type="compositionally biased region" description="Low complexity" evidence="1">
    <location>
        <begin position="533"/>
        <end position="554"/>
    </location>
</feature>
<evidence type="ECO:0000313" key="3">
    <source>
        <dbReference type="EMBL" id="KAH7636601.1"/>
    </source>
</evidence>
<accession>A0A922IDH0</accession>
<dbReference type="PROSITE" id="PS50003">
    <property type="entry name" value="PH_DOMAIN"/>
    <property type="match status" value="1"/>
</dbReference>
<dbReference type="InterPro" id="IPR001849">
    <property type="entry name" value="PH_domain"/>
</dbReference>
<dbReference type="EMBL" id="ASGP02000001">
    <property type="protein sequence ID" value="KAH9528707.1"/>
    <property type="molecule type" value="Genomic_DNA"/>
</dbReference>
<dbReference type="PANTHER" id="PTHR45960">
    <property type="entry name" value="GRB2-ASSOCIATED-BINDING PROTEIN"/>
    <property type="match status" value="1"/>
</dbReference>
<dbReference type="EMBL" id="SDOV01000010">
    <property type="protein sequence ID" value="KAH7636601.1"/>
    <property type="molecule type" value="Genomic_DNA"/>
</dbReference>
<feature type="compositionally biased region" description="Low complexity" evidence="1">
    <location>
        <begin position="188"/>
        <end position="206"/>
    </location>
</feature>
<reference evidence="3" key="3">
    <citation type="journal article" date="2021" name="World Allergy Organ. J.">
        <title>Chromosome-level assembly of Dermatophagoides farinae genome and transcriptome reveals two novel allergens Der f 37 and Der f 39.</title>
        <authorList>
            <person name="Chen J."/>
            <person name="Cai Z."/>
            <person name="Fan D."/>
            <person name="Hu J."/>
            <person name="Hou Y."/>
            <person name="He Y."/>
            <person name="Zhang Z."/>
            <person name="Zhao Z."/>
            <person name="Gao P."/>
            <person name="Hu W."/>
            <person name="Sun J."/>
            <person name="Li J."/>
            <person name="Ji K."/>
        </authorList>
    </citation>
    <scope>NUCLEOTIDE SEQUENCE</scope>
    <source>
        <strain evidence="3">JKM2019</strain>
    </source>
</reference>
<dbReference type="Pfam" id="PF00169">
    <property type="entry name" value="PH"/>
    <property type="match status" value="1"/>
</dbReference>
<dbReference type="OrthoDB" id="67516at2759"/>
<dbReference type="SUPFAM" id="SSF50729">
    <property type="entry name" value="PH domain-like"/>
    <property type="match status" value="1"/>
</dbReference>
<feature type="compositionally biased region" description="Polar residues" evidence="1">
    <location>
        <begin position="349"/>
        <end position="358"/>
    </location>
</feature>
<evidence type="ECO:0000256" key="1">
    <source>
        <dbReference type="SAM" id="MobiDB-lite"/>
    </source>
</evidence>
<dbReference type="GO" id="GO:0005737">
    <property type="term" value="C:cytoplasm"/>
    <property type="evidence" value="ECO:0007669"/>
    <property type="project" value="TreeGrafter"/>
</dbReference>
<feature type="compositionally biased region" description="Low complexity" evidence="1">
    <location>
        <begin position="246"/>
        <end position="263"/>
    </location>
</feature>
<organism evidence="4 5">
    <name type="scientific">Dermatophagoides farinae</name>
    <name type="common">American house dust mite</name>
    <dbReference type="NCBI Taxonomy" id="6954"/>
    <lineage>
        <taxon>Eukaryota</taxon>
        <taxon>Metazoa</taxon>
        <taxon>Ecdysozoa</taxon>
        <taxon>Arthropoda</taxon>
        <taxon>Chelicerata</taxon>
        <taxon>Arachnida</taxon>
        <taxon>Acari</taxon>
        <taxon>Acariformes</taxon>
        <taxon>Sarcoptiformes</taxon>
        <taxon>Astigmata</taxon>
        <taxon>Psoroptidia</taxon>
        <taxon>Analgoidea</taxon>
        <taxon>Pyroglyphidae</taxon>
        <taxon>Dermatophagoidinae</taxon>
        <taxon>Dermatophagoides</taxon>
    </lineage>
</organism>
<dbReference type="Gene3D" id="2.30.29.30">
    <property type="entry name" value="Pleckstrin-homology domain (PH domain)/Phosphotyrosine-binding domain (PTB)"/>
    <property type="match status" value="1"/>
</dbReference>
<dbReference type="GO" id="GO:0035591">
    <property type="term" value="F:signaling adaptor activity"/>
    <property type="evidence" value="ECO:0007669"/>
    <property type="project" value="TreeGrafter"/>
</dbReference>
<dbReference type="Proteomes" id="UP000828236">
    <property type="component" value="Unassembled WGS sequence"/>
</dbReference>
<dbReference type="GO" id="GO:0007165">
    <property type="term" value="P:signal transduction"/>
    <property type="evidence" value="ECO:0007669"/>
    <property type="project" value="TreeGrafter"/>
</dbReference>
<feature type="compositionally biased region" description="Pro residues" evidence="1">
    <location>
        <begin position="235"/>
        <end position="244"/>
    </location>
</feature>
<feature type="region of interest" description="Disordered" evidence="1">
    <location>
        <begin position="533"/>
        <end position="597"/>
    </location>
</feature>
<dbReference type="SMART" id="SM00233">
    <property type="entry name" value="PH"/>
    <property type="match status" value="1"/>
</dbReference>
<feature type="compositionally biased region" description="Low complexity" evidence="1">
    <location>
        <begin position="570"/>
        <end position="597"/>
    </location>
</feature>
<proteinExistence type="predicted"/>
<evidence type="ECO:0000259" key="2">
    <source>
        <dbReference type="PROSITE" id="PS50003"/>
    </source>
</evidence>
<feature type="compositionally biased region" description="Polar residues" evidence="1">
    <location>
        <begin position="267"/>
        <end position="290"/>
    </location>
</feature>
<reference evidence="4" key="4">
    <citation type="journal article" date="2022" name="Res Sq">
        <title>Comparative Genomics Reveals Insights into the Divergent Evolution of Astigmatic Mites and Household Pest Adaptations.</title>
        <authorList>
            <person name="Xiong Q."/>
            <person name="Wan A.T.-Y."/>
            <person name="Liu X.-Y."/>
            <person name="Fung C.S.-H."/>
            <person name="Xiao X."/>
            <person name="Malainual N."/>
            <person name="Hou J."/>
            <person name="Wang L."/>
            <person name="Wang M."/>
            <person name="Yang K."/>
            <person name="Cui Y."/>
            <person name="Leung E."/>
            <person name="Nong W."/>
            <person name="Shin S.-K."/>
            <person name="Au S."/>
            <person name="Jeong K.Y."/>
            <person name="Chew F.T."/>
            <person name="Hui J."/>
            <person name="Leung T.F."/>
            <person name="Tungtrongchitr A."/>
            <person name="Zhong N."/>
            <person name="Liu Z."/>
            <person name="Tsui S."/>
        </authorList>
    </citation>
    <scope>NUCLEOTIDE SEQUENCE</scope>
    <source>
        <strain evidence="4">Derf</strain>
        <tissue evidence="4">Whole organism</tissue>
    </source>
</reference>
<dbReference type="FunFam" id="2.30.29.30:FF:000286">
    <property type="entry name" value="PH-protein kinase domain containing protein"/>
    <property type="match status" value="1"/>
</dbReference>
<reference evidence="3" key="2">
    <citation type="submission" date="2020-06" db="EMBL/GenBank/DDBJ databases">
        <authorList>
            <person name="Ji K."/>
            <person name="Li J."/>
        </authorList>
    </citation>
    <scope>NUCLEOTIDE SEQUENCE</scope>
    <source>
        <strain evidence="3">JKM2019</strain>
        <tissue evidence="3">Whole body</tissue>
    </source>
</reference>
<protein>
    <submittedName>
        <fullName evidence="4">GPI-anchor transamidase subunit gab1</fullName>
    </submittedName>
    <submittedName>
        <fullName evidence="3">Rb2-associated-binding protein-like protein</fullName>
    </submittedName>
</protein>
<feature type="region of interest" description="Disordered" evidence="1">
    <location>
        <begin position="224"/>
        <end position="295"/>
    </location>
</feature>
<feature type="compositionally biased region" description="Low complexity" evidence="1">
    <location>
        <begin position="147"/>
        <end position="177"/>
    </location>
</feature>
<evidence type="ECO:0000313" key="4">
    <source>
        <dbReference type="EMBL" id="KAH9528707.1"/>
    </source>
</evidence>
<dbReference type="AlphaFoldDB" id="A0A922IDH0"/>
<feature type="region of interest" description="Disordered" evidence="1">
    <location>
        <begin position="142"/>
        <end position="206"/>
    </location>
</feature>
<name>A0A922IDH0_DERFA</name>
<dbReference type="Proteomes" id="UP000790347">
    <property type="component" value="Unassembled WGS sequence"/>
</dbReference>
<sequence>MDNLSNQQIVHAGWLIKSPPEKRIWKTKWRRRWFVLKPSGQIPGQYVLEYYTDSTCKKLKGQIDLDQCEQVDAGLQLEIRKQNYDNMFDLRTSKRTYYLVAGSEDEMNKWVECICSVCGLKMEAIQNELALLPAIEMNIDHHHNHHQNNNGSQSSTNNSPNHNHQHTQNTNHNLNINEELRYSPQPSPNEQQQQQQQHQSISESSSLSTLNYIPISECYTGKPLFLNNENRNHSTPPPPRPPKPSTLTQQQQQQTLQNHTNHLFPSVSKSQSSLALWPQQDQQPMPTAATTKAIGKVQLSSSSSLHQVPGSGLLLQQQQPAPPIPLPKSLTTTALLNNNNNNNNTTGNRSFYLNSSSANKQLGNNQSYNFYDTWHSRSKRPDFLHHHHHHHHLASSTPPPPPTQPQPTSQNSTLIPPHVNRDLKPNRHRPGNQNITQFFNNQQTKSDSNVVMMEMINNNKQPFKRININNSQPIMTSRHTLPRPLITSYTLRNQNNKNNDNYCHLVHCEQQPKTTIEDCERQYLDLDLDLESTSTTTTTSNNNNSNSPKTTNDNGMDHGGQLSSIHHHSSQQQQQQWNNNNNIPDNQSSDLLFNNNNNSCDQISTNLTMADFADNPGTVYKEVDFLKTKALNEMRLNMNIYRKAN</sequence>
<dbReference type="CDD" id="cd13384">
    <property type="entry name" value="PH_Gab2_2"/>
    <property type="match status" value="1"/>
</dbReference>